<evidence type="ECO:0000256" key="2">
    <source>
        <dbReference type="ARBA" id="ARBA00022692"/>
    </source>
</evidence>
<feature type="transmembrane region" description="Helical" evidence="5">
    <location>
        <begin position="258"/>
        <end position="277"/>
    </location>
</feature>
<evidence type="ECO:0000256" key="4">
    <source>
        <dbReference type="ARBA" id="ARBA00023136"/>
    </source>
</evidence>
<reference evidence="6 7" key="1">
    <citation type="submission" date="2021-08" db="EMBL/GenBank/DDBJ databases">
        <authorList>
            <person name="Peeters C."/>
        </authorList>
    </citation>
    <scope>NUCLEOTIDE SEQUENCE [LARGE SCALE GENOMIC DNA]</scope>
    <source>
        <strain evidence="6 7">LMG 21510</strain>
    </source>
</reference>
<sequence>MTCASLSVRLFSFPLFPFLTSKRMSHLFRAFARALISQLHPRMLALTLLPFVIATLAWGGALYWGWDPVMSAARSFLETSVMTRWIFGALDWFGLPSLRAAVAPLFVIATMIPLVIVSILLFISVVSVPAAVRFLERAYPGLAKAKGGSLAGSVARALGNTLVFLLMIVVTLPLWLVPPLFALIPPALWGWLTYRVMTYDALADHATAEERKTIMQRHRVPLLTMGIVVGLLGSAPTLLWVSSVAIIFLFPFVLIGALWLYVLIFIFSALWFGHYCLHALAQLRAERAAEAPPPTPQGGGDIIDLAPSDVRRIEHT</sequence>
<feature type="transmembrane region" description="Helical" evidence="5">
    <location>
        <begin position="222"/>
        <end position="252"/>
    </location>
</feature>
<dbReference type="Proteomes" id="UP000721236">
    <property type="component" value="Unassembled WGS sequence"/>
</dbReference>
<feature type="transmembrane region" description="Helical" evidence="5">
    <location>
        <begin position="43"/>
        <end position="66"/>
    </location>
</feature>
<dbReference type="EMBL" id="CAJZAH010000005">
    <property type="protein sequence ID" value="CAG9180475.1"/>
    <property type="molecule type" value="Genomic_DNA"/>
</dbReference>
<comment type="caution">
    <text evidence="6">The sequence shown here is derived from an EMBL/GenBank/DDBJ whole genome shotgun (WGS) entry which is preliminary data.</text>
</comment>
<comment type="subcellular location">
    <subcellularLocation>
        <location evidence="1">Membrane</location>
        <topology evidence="1">Multi-pass membrane protein</topology>
    </subcellularLocation>
</comment>
<evidence type="ECO:0000256" key="5">
    <source>
        <dbReference type="SAM" id="Phobius"/>
    </source>
</evidence>
<feature type="transmembrane region" description="Helical" evidence="5">
    <location>
        <begin position="105"/>
        <end position="132"/>
    </location>
</feature>
<evidence type="ECO:0000313" key="7">
    <source>
        <dbReference type="Proteomes" id="UP000721236"/>
    </source>
</evidence>
<feature type="transmembrane region" description="Helical" evidence="5">
    <location>
        <begin position="153"/>
        <end position="176"/>
    </location>
</feature>
<keyword evidence="7" id="KW-1185">Reference proteome</keyword>
<dbReference type="InterPro" id="IPR059112">
    <property type="entry name" value="CysZ/EI24"/>
</dbReference>
<gene>
    <name evidence="6" type="ORF">LMG21510_04032</name>
</gene>
<evidence type="ECO:0000256" key="1">
    <source>
        <dbReference type="ARBA" id="ARBA00004141"/>
    </source>
</evidence>
<accession>A0ABM8XJU5</accession>
<dbReference type="Pfam" id="PF07264">
    <property type="entry name" value="EI24"/>
    <property type="match status" value="1"/>
</dbReference>
<keyword evidence="2 5" id="KW-0812">Transmembrane</keyword>
<proteinExistence type="predicted"/>
<evidence type="ECO:0000256" key="3">
    <source>
        <dbReference type="ARBA" id="ARBA00022989"/>
    </source>
</evidence>
<name>A0ABM8XJU5_9BURK</name>
<evidence type="ECO:0000313" key="6">
    <source>
        <dbReference type="EMBL" id="CAG9180475.1"/>
    </source>
</evidence>
<keyword evidence="3 5" id="KW-1133">Transmembrane helix</keyword>
<organism evidence="6 7">
    <name type="scientific">Cupriavidus respiraculi</name>
    <dbReference type="NCBI Taxonomy" id="195930"/>
    <lineage>
        <taxon>Bacteria</taxon>
        <taxon>Pseudomonadati</taxon>
        <taxon>Pseudomonadota</taxon>
        <taxon>Betaproteobacteria</taxon>
        <taxon>Burkholderiales</taxon>
        <taxon>Burkholderiaceae</taxon>
        <taxon>Cupriavidus</taxon>
    </lineage>
</organism>
<protein>
    <recommendedName>
        <fullName evidence="8">EI24 domain-containing protein</fullName>
    </recommendedName>
</protein>
<keyword evidence="4 5" id="KW-0472">Membrane</keyword>
<evidence type="ECO:0008006" key="8">
    <source>
        <dbReference type="Google" id="ProtNLM"/>
    </source>
</evidence>